<dbReference type="Proteomes" id="UP001153636">
    <property type="component" value="Chromosome 8"/>
</dbReference>
<evidence type="ECO:0000256" key="7">
    <source>
        <dbReference type="ARBA" id="ARBA00023157"/>
    </source>
</evidence>
<dbReference type="GO" id="GO:0007041">
    <property type="term" value="P:lysosomal transport"/>
    <property type="evidence" value="ECO:0007669"/>
    <property type="project" value="InterPro"/>
</dbReference>
<evidence type="ECO:0000256" key="2">
    <source>
        <dbReference type="ARBA" id="ARBA00022448"/>
    </source>
</evidence>
<keyword evidence="6 8" id="KW-0472">Membrane</keyword>
<dbReference type="EMBL" id="OV651820">
    <property type="protein sequence ID" value="CAH1114177.1"/>
    <property type="molecule type" value="Genomic_DNA"/>
</dbReference>
<dbReference type="Pfam" id="PF00878">
    <property type="entry name" value="CIMR"/>
    <property type="match status" value="2"/>
</dbReference>
<keyword evidence="7" id="KW-1015">Disulfide bond</keyword>
<proteinExistence type="predicted"/>
<evidence type="ECO:0000259" key="10">
    <source>
        <dbReference type="PROSITE" id="PS51914"/>
    </source>
</evidence>
<dbReference type="OrthoDB" id="4504960at2759"/>
<keyword evidence="2" id="KW-0813">Transport</keyword>
<feature type="domain" description="MRH" evidence="10">
    <location>
        <begin position="286"/>
        <end position="423"/>
    </location>
</feature>
<keyword evidence="12" id="KW-1185">Reference proteome</keyword>
<dbReference type="GO" id="GO:0005537">
    <property type="term" value="F:D-mannose binding"/>
    <property type="evidence" value="ECO:0007669"/>
    <property type="project" value="InterPro"/>
</dbReference>
<organism evidence="11 12">
    <name type="scientific">Psylliodes chrysocephalus</name>
    <dbReference type="NCBI Taxonomy" id="3402493"/>
    <lineage>
        <taxon>Eukaryota</taxon>
        <taxon>Metazoa</taxon>
        <taxon>Ecdysozoa</taxon>
        <taxon>Arthropoda</taxon>
        <taxon>Hexapoda</taxon>
        <taxon>Insecta</taxon>
        <taxon>Pterygota</taxon>
        <taxon>Neoptera</taxon>
        <taxon>Endopterygota</taxon>
        <taxon>Coleoptera</taxon>
        <taxon>Polyphaga</taxon>
        <taxon>Cucujiformia</taxon>
        <taxon>Chrysomeloidea</taxon>
        <taxon>Chrysomelidae</taxon>
        <taxon>Galerucinae</taxon>
        <taxon>Alticini</taxon>
        <taxon>Psylliodes</taxon>
    </lineage>
</organism>
<dbReference type="SMART" id="SM01404">
    <property type="entry name" value="CIMR"/>
    <property type="match status" value="2"/>
</dbReference>
<comment type="subcellular location">
    <subcellularLocation>
        <location evidence="1">Endomembrane system</location>
    </subcellularLocation>
</comment>
<dbReference type="InterPro" id="IPR000479">
    <property type="entry name" value="CIMR_rpt"/>
</dbReference>
<dbReference type="AlphaFoldDB" id="A0A9P0DD35"/>
<evidence type="ECO:0000256" key="6">
    <source>
        <dbReference type="ARBA" id="ARBA00023136"/>
    </source>
</evidence>
<name>A0A9P0DD35_9CUCU</name>
<evidence type="ECO:0000256" key="9">
    <source>
        <dbReference type="SAM" id="SignalP"/>
    </source>
</evidence>
<feature type="chain" id="PRO_5040249158" description="MRH domain-containing protein" evidence="9">
    <location>
        <begin position="17"/>
        <end position="893"/>
    </location>
</feature>
<accession>A0A9P0DD35</accession>
<dbReference type="InterPro" id="IPR044865">
    <property type="entry name" value="MRH_dom"/>
</dbReference>
<evidence type="ECO:0000256" key="4">
    <source>
        <dbReference type="ARBA" id="ARBA00022729"/>
    </source>
</evidence>
<evidence type="ECO:0000256" key="1">
    <source>
        <dbReference type="ARBA" id="ARBA00004308"/>
    </source>
</evidence>
<keyword evidence="3 8" id="KW-0812">Transmembrane</keyword>
<dbReference type="PROSITE" id="PS51914">
    <property type="entry name" value="MRH"/>
    <property type="match status" value="4"/>
</dbReference>
<dbReference type="PANTHER" id="PTHR15071:SF0">
    <property type="entry name" value="MANNOSE 6-PHOSPHATE RECEPTOR-LIKE PROTEIN 1"/>
    <property type="match status" value="1"/>
</dbReference>
<sequence>MKKLLFFNHLLGIAYAAFVLNNYLPTCDYALKKHDTITVVRKDWTVSTPNSVIIFNLCEPVNDGICKGHLACIKNKTDSSVKLLNGNFERKFLKGNSEHPDTDEVVLRSNNANCTLTVKWDCNLSKQDETKVEVLKDCDYVVSLFSVSNDCIRPCGAIINAQLIDLSPLKGKYNVSSSLGNFSISLCDVNTDCPNNAYNVSSCLIKGNHILPISSGSELVSYNGDSNEIKLHKKSKFDKGEKIFELFIKCNWSTKISNFHYKEAAKQGKTFKFEMESSYGCVKLPPVCEILDQYYKYNISKIYSNVGYVKVENVTGSRIILLNICGPLKLPYSADNVCTKSSSQVCEINGNEYINKGSIYTNFIPSEEKMSMSLISGSQCNSNTTYKTTIDFHCSELEDSPKFVKEENCELFLTWNTPVACPAPDSDSCKNIHNDIFECDITKTTKNYNESYDLSKLHRPNGYVVKNKNVEYHLNICGPVDDRDAPCKKNSGILAKYLDEFDIRKKVKSFGKFNKPYQERNYLVMESAGGDFCIEMNMDYKSVIQFECSEKSDISVRNSTNCTIDLLWKTDQACLNTIWSTKKCLFNHPFGDGYELDLTKLEKTSLAAKESGVDYLFDLCGNGKSQCSSNNCIYVPASKNVTAYENKTYIDFTLNRGCNKNTIFNKAKFELVCDDITENDHYVYKGIKDCTMVFQLITSQVCYKRDVIVPLVGQAADDINNYHVDTNPPSEFKSNCNVKNQYTGYQFNISLLKLNVSSSKCPDIAFNVEDQMIYLVYDLSHGCQKENGDLSRLDFRVMLKCKTDHYQNTTTNGICSQNRTFELIEACKLLDKYVINNKNVRAYSSGIIAAIVISTLVMAVLIAIFFYWLYKKMQRRNWTYGSLFASYEKDVDL</sequence>
<dbReference type="PANTHER" id="PTHR15071">
    <property type="entry name" value="MANNOSE-6-PHOSPHATE RECEPTOR FAMILY MEMBER"/>
    <property type="match status" value="1"/>
</dbReference>
<evidence type="ECO:0000256" key="3">
    <source>
        <dbReference type="ARBA" id="ARBA00022692"/>
    </source>
</evidence>
<reference evidence="11" key="1">
    <citation type="submission" date="2022-01" db="EMBL/GenBank/DDBJ databases">
        <authorList>
            <person name="King R."/>
        </authorList>
    </citation>
    <scope>NUCLEOTIDE SEQUENCE</scope>
</reference>
<gene>
    <name evidence="11" type="ORF">PSYICH_LOCUS14489</name>
</gene>
<dbReference type="SUPFAM" id="SSF50911">
    <property type="entry name" value="Mannose 6-phosphate receptor domain"/>
    <property type="match status" value="4"/>
</dbReference>
<dbReference type="InterPro" id="IPR009011">
    <property type="entry name" value="Man6P_isomerase_rcpt-bd_dom_sf"/>
</dbReference>
<evidence type="ECO:0000256" key="5">
    <source>
        <dbReference type="ARBA" id="ARBA00022989"/>
    </source>
</evidence>
<protein>
    <recommendedName>
        <fullName evidence="10">MRH domain-containing protein</fullName>
    </recommendedName>
</protein>
<feature type="domain" description="MRH" evidence="10">
    <location>
        <begin position="136"/>
        <end position="283"/>
    </location>
</feature>
<feature type="signal peptide" evidence="9">
    <location>
        <begin position="1"/>
        <end position="16"/>
    </location>
</feature>
<feature type="transmembrane region" description="Helical" evidence="8">
    <location>
        <begin position="847"/>
        <end position="870"/>
    </location>
</feature>
<dbReference type="GO" id="GO:0010008">
    <property type="term" value="C:endosome membrane"/>
    <property type="evidence" value="ECO:0007669"/>
    <property type="project" value="UniProtKB-SubCell"/>
</dbReference>
<dbReference type="Gene3D" id="2.70.130.10">
    <property type="entry name" value="Mannose-6-phosphate receptor binding domain"/>
    <property type="match status" value="4"/>
</dbReference>
<feature type="domain" description="MRH" evidence="10">
    <location>
        <begin position="582"/>
        <end position="704"/>
    </location>
</feature>
<dbReference type="GO" id="GO:0000139">
    <property type="term" value="C:Golgi membrane"/>
    <property type="evidence" value="ECO:0007669"/>
    <property type="project" value="UniProtKB-SubCell"/>
</dbReference>
<evidence type="ECO:0000313" key="11">
    <source>
        <dbReference type="EMBL" id="CAH1114177.1"/>
    </source>
</evidence>
<keyword evidence="5 8" id="KW-1133">Transmembrane helix</keyword>
<feature type="domain" description="MRH" evidence="10">
    <location>
        <begin position="437"/>
        <end position="576"/>
    </location>
</feature>
<evidence type="ECO:0000313" key="12">
    <source>
        <dbReference type="Proteomes" id="UP001153636"/>
    </source>
</evidence>
<dbReference type="GO" id="GO:0038023">
    <property type="term" value="F:signaling receptor activity"/>
    <property type="evidence" value="ECO:0007669"/>
    <property type="project" value="InterPro"/>
</dbReference>
<evidence type="ECO:0000256" key="8">
    <source>
        <dbReference type="SAM" id="Phobius"/>
    </source>
</evidence>
<keyword evidence="4 9" id="KW-0732">Signal</keyword>